<evidence type="ECO:0000256" key="7">
    <source>
        <dbReference type="ARBA" id="ARBA00023211"/>
    </source>
</evidence>
<feature type="domain" description="Metalloenzyme" evidence="14">
    <location>
        <begin position="5"/>
        <end position="509"/>
    </location>
</feature>
<evidence type="ECO:0000256" key="9">
    <source>
        <dbReference type="HAMAP-Rule" id="MF_01038"/>
    </source>
</evidence>
<dbReference type="GO" id="GO:0005829">
    <property type="term" value="C:cytosol"/>
    <property type="evidence" value="ECO:0007669"/>
    <property type="project" value="TreeGrafter"/>
</dbReference>
<dbReference type="GO" id="GO:0006007">
    <property type="term" value="P:glucose catabolic process"/>
    <property type="evidence" value="ECO:0007669"/>
    <property type="project" value="InterPro"/>
</dbReference>
<evidence type="ECO:0000256" key="11">
    <source>
        <dbReference type="PIRSR" id="PIRSR001492-1"/>
    </source>
</evidence>
<dbReference type="CDD" id="cd16010">
    <property type="entry name" value="iPGM"/>
    <property type="match status" value="1"/>
</dbReference>
<dbReference type="InterPro" id="IPR006124">
    <property type="entry name" value="Metalloenzyme"/>
</dbReference>
<feature type="binding site" evidence="9 12">
    <location>
        <position position="337"/>
    </location>
    <ligand>
        <name>substrate</name>
    </ligand>
</feature>
<dbReference type="HAMAP" id="MF_01038">
    <property type="entry name" value="GpmI"/>
    <property type="match status" value="1"/>
</dbReference>
<comment type="caution">
    <text evidence="16">The sequence shown here is derived from an EMBL/GenBank/DDBJ whole genome shotgun (WGS) entry which is preliminary data.</text>
</comment>
<evidence type="ECO:0000256" key="8">
    <source>
        <dbReference type="ARBA" id="ARBA00023235"/>
    </source>
</evidence>
<dbReference type="InterPro" id="IPR017850">
    <property type="entry name" value="Alkaline_phosphatase_core_sf"/>
</dbReference>
<feature type="active site" description="Phosphoserine intermediate" evidence="9 11">
    <location>
        <position position="62"/>
    </location>
</feature>
<evidence type="ECO:0000313" key="16">
    <source>
        <dbReference type="EMBL" id="HIW79289.1"/>
    </source>
</evidence>
<comment type="catalytic activity">
    <reaction evidence="1 9">
        <text>(2R)-2-phosphoglycerate = (2R)-3-phosphoglycerate</text>
        <dbReference type="Rhea" id="RHEA:15901"/>
        <dbReference type="ChEBI" id="CHEBI:58272"/>
        <dbReference type="ChEBI" id="CHEBI:58289"/>
        <dbReference type="EC" id="5.4.2.12"/>
    </reaction>
</comment>
<dbReference type="SUPFAM" id="SSF53649">
    <property type="entry name" value="Alkaline phosphatase-like"/>
    <property type="match status" value="1"/>
</dbReference>
<dbReference type="EC" id="5.4.2.12" evidence="9 10"/>
<dbReference type="PANTHER" id="PTHR31637">
    <property type="entry name" value="2,3-BISPHOSPHOGLYCERATE-INDEPENDENT PHOSPHOGLYCERATE MUTASE"/>
    <property type="match status" value="1"/>
</dbReference>
<name>A0A9D1U939_9BACT</name>
<dbReference type="InterPro" id="IPR011258">
    <property type="entry name" value="BPG-indep_PGM_N"/>
</dbReference>
<dbReference type="Proteomes" id="UP000824264">
    <property type="component" value="Unassembled WGS sequence"/>
</dbReference>
<evidence type="ECO:0000313" key="17">
    <source>
        <dbReference type="Proteomes" id="UP000824264"/>
    </source>
</evidence>
<feature type="binding site" evidence="9 13">
    <location>
        <position position="467"/>
    </location>
    <ligand>
        <name>Mn(2+)</name>
        <dbReference type="ChEBI" id="CHEBI:29035"/>
        <label>1</label>
    </ligand>
</feature>
<dbReference type="SUPFAM" id="SSF64158">
    <property type="entry name" value="2,3-Bisphosphoglycerate-independent phosphoglycerate mutase, substrate-binding domain"/>
    <property type="match status" value="1"/>
</dbReference>
<feature type="binding site" evidence="9 13">
    <location>
        <position position="449"/>
    </location>
    <ligand>
        <name>Mn(2+)</name>
        <dbReference type="ChEBI" id="CHEBI:29035"/>
        <label>2</label>
    </ligand>
</feature>
<feature type="binding site" evidence="9 13">
    <location>
        <position position="408"/>
    </location>
    <ligand>
        <name>Mn(2+)</name>
        <dbReference type="ChEBI" id="CHEBI:29035"/>
        <label>1</label>
    </ligand>
</feature>
<feature type="binding site" evidence="9 12">
    <location>
        <position position="123"/>
    </location>
    <ligand>
        <name>substrate</name>
    </ligand>
</feature>
<evidence type="ECO:0000256" key="4">
    <source>
        <dbReference type="ARBA" id="ARBA00008819"/>
    </source>
</evidence>
<dbReference type="Pfam" id="PF01676">
    <property type="entry name" value="Metalloenzyme"/>
    <property type="match status" value="1"/>
</dbReference>
<feature type="binding site" evidence="9 13">
    <location>
        <position position="12"/>
    </location>
    <ligand>
        <name>Mn(2+)</name>
        <dbReference type="ChEBI" id="CHEBI:29035"/>
        <label>2</label>
    </ligand>
</feature>
<keyword evidence="7 9" id="KW-0464">Manganese</keyword>
<proteinExistence type="inferred from homology"/>
<keyword evidence="8 9" id="KW-0413">Isomerase</keyword>
<feature type="binding site" evidence="9 12">
    <location>
        <position position="190"/>
    </location>
    <ligand>
        <name>substrate</name>
    </ligand>
</feature>
<sequence>MSLTPTLLLILDGYGLAPAGPGNAASLAKTPNIDRLIHLPGATRIDASGRAVGLPAGFMGNSEVGHLNIGAGRIVYQDMTRIDVAVEMGELASNPALNGLIAAVRRAGGRLHFAGLLSDGGVHSHIDHLGALMDIAAAQGVDVRVHAFMDGRDTSPTSGSGFLERLREMMERTRRAHPGVSVEQASLVGRFYAMDRDKRWERVKVAWDLMVHGEGARSDDPVAAVKALYAAGETDEFLKPQLFGVPADACVGDGDGLFFFNFRADRGRELLSAFHFPDFSGFDRGRVPSLAGLASMTSYDAALHVPVAFPKENLVQTLGEVVGDLGLRQLRIAETEKYAHVTYFFSGGREEPFPGEDRVLVDSPKDVATYDLKPQMSVVEVTDRFIEAWGDGSKDGYTLAVCNLANPDMVGHTGNIAAAVKALEYVDACVGRLAEAVLSTGGRLLLTADHGNVEAMLDEAGHPQTAHTCDQVPLVVVERAGGVERAFPLRSGGKLGDIAPTLLHLWGVDKPTVMSGDSLVADTPED</sequence>
<evidence type="ECO:0000256" key="1">
    <source>
        <dbReference type="ARBA" id="ARBA00000370"/>
    </source>
</evidence>
<keyword evidence="5 9" id="KW-0479">Metal-binding</keyword>
<keyword evidence="6 9" id="KW-0324">Glycolysis</keyword>
<evidence type="ECO:0000256" key="3">
    <source>
        <dbReference type="ARBA" id="ARBA00004798"/>
    </source>
</evidence>
<dbReference type="InterPro" id="IPR005995">
    <property type="entry name" value="Pgm_bpd_ind"/>
</dbReference>
<organism evidence="16 17">
    <name type="scientific">Candidatus Bilophila faecipullorum</name>
    <dbReference type="NCBI Taxonomy" id="2838482"/>
    <lineage>
        <taxon>Bacteria</taxon>
        <taxon>Pseudomonadati</taxon>
        <taxon>Thermodesulfobacteriota</taxon>
        <taxon>Desulfovibrionia</taxon>
        <taxon>Desulfovibrionales</taxon>
        <taxon>Desulfovibrionaceae</taxon>
        <taxon>Bilophila</taxon>
    </lineage>
</organism>
<reference evidence="16" key="2">
    <citation type="submission" date="2021-04" db="EMBL/GenBank/DDBJ databases">
        <authorList>
            <person name="Gilroy R."/>
        </authorList>
    </citation>
    <scope>NUCLEOTIDE SEQUENCE</scope>
    <source>
        <strain evidence="16">ChiSxjej5B17-1746</strain>
    </source>
</reference>
<evidence type="ECO:0000256" key="12">
    <source>
        <dbReference type="PIRSR" id="PIRSR001492-2"/>
    </source>
</evidence>
<evidence type="ECO:0000259" key="15">
    <source>
        <dbReference type="Pfam" id="PF06415"/>
    </source>
</evidence>
<feature type="binding site" evidence="9 12">
    <location>
        <begin position="263"/>
        <end position="266"/>
    </location>
    <ligand>
        <name>substrate</name>
    </ligand>
</feature>
<reference evidence="16" key="1">
    <citation type="journal article" date="2021" name="PeerJ">
        <title>Extensive microbial diversity within the chicken gut microbiome revealed by metagenomics and culture.</title>
        <authorList>
            <person name="Gilroy R."/>
            <person name="Ravi A."/>
            <person name="Getino M."/>
            <person name="Pursley I."/>
            <person name="Horton D.L."/>
            <person name="Alikhan N.F."/>
            <person name="Baker D."/>
            <person name="Gharbi K."/>
            <person name="Hall N."/>
            <person name="Watson M."/>
            <person name="Adriaenssens E.M."/>
            <person name="Foster-Nyarko E."/>
            <person name="Jarju S."/>
            <person name="Secka A."/>
            <person name="Antonio M."/>
            <person name="Oren A."/>
            <person name="Chaudhuri R.R."/>
            <person name="La Ragione R."/>
            <person name="Hildebrand F."/>
            <person name="Pallen M.J."/>
        </authorList>
    </citation>
    <scope>NUCLEOTIDE SEQUENCE</scope>
    <source>
        <strain evidence="16">ChiSxjej5B17-1746</strain>
    </source>
</reference>
<dbReference type="AlphaFoldDB" id="A0A9D1U939"/>
<feature type="binding site" evidence="9 13">
    <location>
        <position position="62"/>
    </location>
    <ligand>
        <name>Mn(2+)</name>
        <dbReference type="ChEBI" id="CHEBI:29035"/>
        <label>2</label>
    </ligand>
</feature>
<evidence type="ECO:0000259" key="14">
    <source>
        <dbReference type="Pfam" id="PF01676"/>
    </source>
</evidence>
<dbReference type="GO" id="GO:0004619">
    <property type="term" value="F:phosphoglycerate mutase activity"/>
    <property type="evidence" value="ECO:0007669"/>
    <property type="project" value="UniProtKB-UniRule"/>
</dbReference>
<feature type="binding site" evidence="9 12">
    <location>
        <begin position="152"/>
        <end position="153"/>
    </location>
    <ligand>
        <name>substrate</name>
    </ligand>
</feature>
<feature type="binding site" evidence="9 12">
    <location>
        <position position="196"/>
    </location>
    <ligand>
        <name>substrate</name>
    </ligand>
</feature>
<comment type="cofactor">
    <cofactor evidence="9">
        <name>Mn(2+)</name>
        <dbReference type="ChEBI" id="CHEBI:29035"/>
    </cofactor>
    <text evidence="9">Binds 2 manganese ions per subunit.</text>
</comment>
<protein>
    <recommendedName>
        <fullName evidence="9 10">2,3-bisphosphoglycerate-independent phosphoglycerate mutase</fullName>
        <shortName evidence="9">BPG-independent PGAM</shortName>
        <shortName evidence="9">Phosphoglyceromutase</shortName>
        <shortName evidence="9">iPGM</shortName>
        <ecNumber evidence="9 10">5.4.2.12</ecNumber>
    </recommendedName>
</protein>
<evidence type="ECO:0000256" key="10">
    <source>
        <dbReference type="NCBIfam" id="TIGR01307"/>
    </source>
</evidence>
<dbReference type="EMBL" id="DXGI01000345">
    <property type="protein sequence ID" value="HIW79289.1"/>
    <property type="molecule type" value="Genomic_DNA"/>
</dbReference>
<dbReference type="PIRSF" id="PIRSF001492">
    <property type="entry name" value="IPGAM"/>
    <property type="match status" value="1"/>
</dbReference>
<dbReference type="FunFam" id="3.40.1450.10:FF:000002">
    <property type="entry name" value="2,3-bisphosphoglycerate-independent phosphoglycerate mutase"/>
    <property type="match status" value="1"/>
</dbReference>
<feature type="domain" description="BPG-independent PGAM N-terminal" evidence="15">
    <location>
        <begin position="82"/>
        <end position="300"/>
    </location>
</feature>
<dbReference type="Gene3D" id="3.40.1450.10">
    <property type="entry name" value="BPG-independent phosphoglycerate mutase, domain B"/>
    <property type="match status" value="1"/>
</dbReference>
<comment type="pathway">
    <text evidence="3 9">Carbohydrate degradation; glycolysis; pyruvate from D-glyceraldehyde 3-phosphate: step 3/5.</text>
</comment>
<feature type="binding site" evidence="9 13">
    <location>
        <position position="450"/>
    </location>
    <ligand>
        <name>Mn(2+)</name>
        <dbReference type="ChEBI" id="CHEBI:29035"/>
        <label>2</label>
    </ligand>
</feature>
<accession>A0A9D1U939</accession>
<dbReference type="NCBIfam" id="TIGR01307">
    <property type="entry name" value="pgm_bpd_ind"/>
    <property type="match status" value="1"/>
</dbReference>
<comment type="function">
    <text evidence="2 9">Catalyzes the interconversion of 2-phosphoglycerate and 3-phosphoglycerate.</text>
</comment>
<gene>
    <name evidence="9 16" type="primary">gpmI</name>
    <name evidence="16" type="ORF">H9874_09125</name>
</gene>
<comment type="subunit">
    <text evidence="9">Monomer.</text>
</comment>
<dbReference type="PANTHER" id="PTHR31637:SF0">
    <property type="entry name" value="2,3-BISPHOSPHOGLYCERATE-INDEPENDENT PHOSPHOGLYCERATE MUTASE"/>
    <property type="match status" value="1"/>
</dbReference>
<evidence type="ECO:0000256" key="5">
    <source>
        <dbReference type="ARBA" id="ARBA00022723"/>
    </source>
</evidence>
<comment type="similarity">
    <text evidence="4 9">Belongs to the BPG-independent phosphoglycerate mutase family.</text>
</comment>
<dbReference type="InterPro" id="IPR036646">
    <property type="entry name" value="PGAM_B_sf"/>
</dbReference>
<dbReference type="GO" id="GO:0006096">
    <property type="term" value="P:glycolytic process"/>
    <property type="evidence" value="ECO:0007669"/>
    <property type="project" value="UniProtKB-UniRule"/>
</dbReference>
<evidence type="ECO:0000256" key="6">
    <source>
        <dbReference type="ARBA" id="ARBA00023152"/>
    </source>
</evidence>
<feature type="binding site" evidence="9 13">
    <location>
        <position position="412"/>
    </location>
    <ligand>
        <name>Mn(2+)</name>
        <dbReference type="ChEBI" id="CHEBI:29035"/>
        <label>1</label>
    </ligand>
</feature>
<dbReference type="GO" id="GO:0030145">
    <property type="term" value="F:manganese ion binding"/>
    <property type="evidence" value="ECO:0007669"/>
    <property type="project" value="UniProtKB-UniRule"/>
</dbReference>
<dbReference type="Gene3D" id="3.40.720.10">
    <property type="entry name" value="Alkaline Phosphatase, subunit A"/>
    <property type="match status" value="1"/>
</dbReference>
<dbReference type="Pfam" id="PF06415">
    <property type="entry name" value="iPGM_N"/>
    <property type="match status" value="1"/>
</dbReference>
<evidence type="ECO:0000256" key="2">
    <source>
        <dbReference type="ARBA" id="ARBA00002315"/>
    </source>
</evidence>
<evidence type="ECO:0000256" key="13">
    <source>
        <dbReference type="PIRSR" id="PIRSR001492-3"/>
    </source>
</evidence>